<accession>A0A502GV14</accession>
<comment type="caution">
    <text evidence="2">The sequence shown here is derived from an EMBL/GenBank/DDBJ whole genome shotgun (WGS) entry which is preliminary data.</text>
</comment>
<keyword evidence="1" id="KW-0732">Signal</keyword>
<reference evidence="2 3" key="1">
    <citation type="journal article" date="2019" name="Environ. Microbiol.">
        <title>Species interactions and distinct microbial communities in high Arctic permafrost affected cryosols are associated with the CH4 and CO2 gas fluxes.</title>
        <authorList>
            <person name="Altshuler I."/>
            <person name="Hamel J."/>
            <person name="Turney S."/>
            <person name="Magnuson E."/>
            <person name="Levesque R."/>
            <person name="Greer C."/>
            <person name="Whyte L.G."/>
        </authorList>
    </citation>
    <scope>NUCLEOTIDE SEQUENCE [LARGE SCALE GENOMIC DNA]</scope>
    <source>
        <strain evidence="2 3">S9.2P</strain>
    </source>
</reference>
<sequence length="269" mass="28586">MKFSALLLTAALLVPTAATFAQSFVSAPAASGAPAAAAGTVAYFGTVPSNNATHEQYARMRQAFAQAQPTVVFFENPDMGTDSTEGATIGQMGPAGYARFLAQQQHAAIQRLDDPYAEYAYLQTKLAPAPLKLYWLLRQTQRFSQATGAPTDLVMKATKAFIASSAHDLGGCQHVIRTAAELRTAYRTYCPTGGAWWSLPATAFGAEPTGGPAFVLSTTRALNEYRAARLATQVAAAVQAGQRVLVVMDRNYLPAATQPAYAAQTQLSR</sequence>
<organism evidence="2 3">
    <name type="scientific">Hymenobacter nivis</name>
    <dbReference type="NCBI Taxonomy" id="1850093"/>
    <lineage>
        <taxon>Bacteria</taxon>
        <taxon>Pseudomonadati</taxon>
        <taxon>Bacteroidota</taxon>
        <taxon>Cytophagia</taxon>
        <taxon>Cytophagales</taxon>
        <taxon>Hymenobacteraceae</taxon>
        <taxon>Hymenobacter</taxon>
    </lineage>
</organism>
<dbReference type="Proteomes" id="UP000317646">
    <property type="component" value="Unassembled WGS sequence"/>
</dbReference>
<keyword evidence="3" id="KW-1185">Reference proteome</keyword>
<gene>
    <name evidence="2" type="ORF">EAH73_10340</name>
</gene>
<dbReference type="RefSeq" id="WP_140466440.1">
    <property type="nucleotide sequence ID" value="NZ_RCYZ01000004.1"/>
</dbReference>
<feature type="chain" id="PRO_5021330005" evidence="1">
    <location>
        <begin position="22"/>
        <end position="269"/>
    </location>
</feature>
<feature type="signal peptide" evidence="1">
    <location>
        <begin position="1"/>
        <end position="21"/>
    </location>
</feature>
<dbReference type="OrthoDB" id="1433859at2"/>
<name>A0A502GV14_9BACT</name>
<evidence type="ECO:0000256" key="1">
    <source>
        <dbReference type="SAM" id="SignalP"/>
    </source>
</evidence>
<protein>
    <submittedName>
        <fullName evidence="2">Uncharacterized protein</fullName>
    </submittedName>
</protein>
<dbReference type="EMBL" id="RCYZ01000004">
    <property type="protein sequence ID" value="TPG65791.1"/>
    <property type="molecule type" value="Genomic_DNA"/>
</dbReference>
<evidence type="ECO:0000313" key="3">
    <source>
        <dbReference type="Proteomes" id="UP000317646"/>
    </source>
</evidence>
<dbReference type="AlphaFoldDB" id="A0A502GV14"/>
<proteinExistence type="predicted"/>
<evidence type="ECO:0000313" key="2">
    <source>
        <dbReference type="EMBL" id="TPG65791.1"/>
    </source>
</evidence>